<dbReference type="PROSITE" id="PS00217">
    <property type="entry name" value="SUGAR_TRANSPORT_2"/>
    <property type="match status" value="1"/>
</dbReference>
<dbReference type="Proteomes" id="UP000253845">
    <property type="component" value="Unassembled WGS sequence"/>
</dbReference>
<dbReference type="InterPro" id="IPR050360">
    <property type="entry name" value="MFS_Sugar_Transporters"/>
</dbReference>
<feature type="transmembrane region" description="Helical" evidence="8">
    <location>
        <begin position="147"/>
        <end position="167"/>
    </location>
</feature>
<evidence type="ECO:0000256" key="9">
    <source>
        <dbReference type="SAM" id="SignalP"/>
    </source>
</evidence>
<organism evidence="11 12">
    <name type="scientific">Aspergillus niger ATCC 13496</name>
    <dbReference type="NCBI Taxonomy" id="1353008"/>
    <lineage>
        <taxon>Eukaryota</taxon>
        <taxon>Fungi</taxon>
        <taxon>Dikarya</taxon>
        <taxon>Ascomycota</taxon>
        <taxon>Pezizomycotina</taxon>
        <taxon>Eurotiomycetes</taxon>
        <taxon>Eurotiomycetidae</taxon>
        <taxon>Eurotiales</taxon>
        <taxon>Aspergillaceae</taxon>
        <taxon>Aspergillus</taxon>
        <taxon>Aspergillus subgen. Circumdati</taxon>
    </lineage>
</organism>
<feature type="transmembrane region" description="Helical" evidence="8">
    <location>
        <begin position="456"/>
        <end position="475"/>
    </location>
</feature>
<dbReference type="NCBIfam" id="TIGR00879">
    <property type="entry name" value="SP"/>
    <property type="match status" value="1"/>
</dbReference>
<feature type="chain" id="PRO_5017076293" evidence="9">
    <location>
        <begin position="24"/>
        <end position="503"/>
    </location>
</feature>
<feature type="transmembrane region" description="Helical" evidence="8">
    <location>
        <begin position="64"/>
        <end position="84"/>
    </location>
</feature>
<dbReference type="Pfam" id="PF00083">
    <property type="entry name" value="Sugar_tr"/>
    <property type="match status" value="1"/>
</dbReference>
<gene>
    <name evidence="11" type="ORF">M747DRAFT_257654</name>
</gene>
<keyword evidence="9" id="KW-0732">Signal</keyword>
<evidence type="ECO:0000313" key="11">
    <source>
        <dbReference type="EMBL" id="RDH21512.1"/>
    </source>
</evidence>
<dbReference type="InterPro" id="IPR005828">
    <property type="entry name" value="MFS_sugar_transport-like"/>
</dbReference>
<evidence type="ECO:0000256" key="7">
    <source>
        <dbReference type="RuleBase" id="RU003346"/>
    </source>
</evidence>
<dbReference type="PROSITE" id="PS00216">
    <property type="entry name" value="SUGAR_TRANSPORT_1"/>
    <property type="match status" value="1"/>
</dbReference>
<feature type="transmembrane region" description="Helical" evidence="8">
    <location>
        <begin position="275"/>
        <end position="297"/>
    </location>
</feature>
<keyword evidence="5 8" id="KW-1133">Transmembrane helix</keyword>
<evidence type="ECO:0000259" key="10">
    <source>
        <dbReference type="PROSITE" id="PS50850"/>
    </source>
</evidence>
<evidence type="ECO:0000256" key="1">
    <source>
        <dbReference type="ARBA" id="ARBA00004141"/>
    </source>
</evidence>
<accession>A0A370C739</accession>
<dbReference type="InterPro" id="IPR020846">
    <property type="entry name" value="MFS_dom"/>
</dbReference>
<evidence type="ECO:0000256" key="8">
    <source>
        <dbReference type="SAM" id="Phobius"/>
    </source>
</evidence>
<name>A0A370C739_ASPNG</name>
<feature type="transmembrane region" description="Helical" evidence="8">
    <location>
        <begin position="385"/>
        <end position="405"/>
    </location>
</feature>
<feature type="transmembrane region" description="Helical" evidence="8">
    <location>
        <begin position="344"/>
        <end position="365"/>
    </location>
</feature>
<reference evidence="11 12" key="1">
    <citation type="submission" date="2018-07" db="EMBL/GenBank/DDBJ databases">
        <title>Section-level genome sequencing of Aspergillus section Nigri to investigate inter- and intra-species variation.</title>
        <authorList>
            <consortium name="DOE Joint Genome Institute"/>
            <person name="Vesth T.C."/>
            <person name="Nybo J.L."/>
            <person name="Theobald S."/>
            <person name="Frisvad J.C."/>
            <person name="Larsen T.O."/>
            <person name="Nielsen K.F."/>
            <person name="Hoof J.B."/>
            <person name="Brandl J."/>
            <person name="Salamov A."/>
            <person name="Riley R."/>
            <person name="Gladden J.M."/>
            <person name="Phatale P."/>
            <person name="Nielsen M.T."/>
            <person name="Lyhne E.K."/>
            <person name="Kogle M.E."/>
            <person name="Strasser K."/>
            <person name="McDonnell E."/>
            <person name="Barry K."/>
            <person name="Clum A."/>
            <person name="Chen C."/>
            <person name="Nolan M."/>
            <person name="Sandor L."/>
            <person name="Kuo A."/>
            <person name="Lipzen A."/>
            <person name="Hainaut M."/>
            <person name="Drula E."/>
            <person name="Tsang A."/>
            <person name="Magnuson J.K."/>
            <person name="Henrissat B."/>
            <person name="Wiebenga A."/>
            <person name="Simmons B.A."/>
            <person name="Makela M.R."/>
            <person name="De vries R.P."/>
            <person name="Grigoriev I.V."/>
            <person name="Mortensen U.H."/>
            <person name="Baker S.E."/>
            <person name="Andersen M.R."/>
        </authorList>
    </citation>
    <scope>NUCLEOTIDE SEQUENCE [LARGE SCALE GENOMIC DNA]</scope>
    <source>
        <strain evidence="11 12">ATCC 13496</strain>
    </source>
</reference>
<keyword evidence="3 7" id="KW-0813">Transport</keyword>
<dbReference type="InterPro" id="IPR003663">
    <property type="entry name" value="Sugar/inositol_transpt"/>
</dbReference>
<dbReference type="PANTHER" id="PTHR48022">
    <property type="entry name" value="PLASTIDIC GLUCOSE TRANSPORTER 4"/>
    <property type="match status" value="1"/>
</dbReference>
<keyword evidence="4 8" id="KW-0812">Transmembrane</keyword>
<keyword evidence="6 8" id="KW-0472">Membrane</keyword>
<dbReference type="AlphaFoldDB" id="A0A370C739"/>
<dbReference type="InterPro" id="IPR005829">
    <property type="entry name" value="Sugar_transporter_CS"/>
</dbReference>
<dbReference type="SUPFAM" id="SSF103473">
    <property type="entry name" value="MFS general substrate transporter"/>
    <property type="match status" value="1"/>
</dbReference>
<feature type="transmembrane region" description="Helical" evidence="8">
    <location>
        <begin position="187"/>
        <end position="210"/>
    </location>
</feature>
<evidence type="ECO:0000256" key="2">
    <source>
        <dbReference type="ARBA" id="ARBA00010992"/>
    </source>
</evidence>
<evidence type="ECO:0000256" key="6">
    <source>
        <dbReference type="ARBA" id="ARBA00023136"/>
    </source>
</evidence>
<feature type="transmembrane region" description="Helical" evidence="8">
    <location>
        <begin position="114"/>
        <end position="135"/>
    </location>
</feature>
<feature type="domain" description="Major facilitator superfamily (MFS) profile" evidence="10">
    <location>
        <begin position="11"/>
        <end position="479"/>
    </location>
</feature>
<feature type="transmembrane region" description="Helical" evidence="8">
    <location>
        <begin position="317"/>
        <end position="335"/>
    </location>
</feature>
<evidence type="ECO:0000256" key="3">
    <source>
        <dbReference type="ARBA" id="ARBA00022448"/>
    </source>
</evidence>
<dbReference type="InterPro" id="IPR036259">
    <property type="entry name" value="MFS_trans_sf"/>
</dbReference>
<evidence type="ECO:0000313" key="12">
    <source>
        <dbReference type="Proteomes" id="UP000253845"/>
    </source>
</evidence>
<dbReference type="GO" id="GO:0016020">
    <property type="term" value="C:membrane"/>
    <property type="evidence" value="ECO:0007669"/>
    <property type="project" value="UniProtKB-SubCell"/>
</dbReference>
<feature type="transmembrane region" description="Helical" evidence="8">
    <location>
        <begin position="91"/>
        <end position="108"/>
    </location>
</feature>
<dbReference type="PRINTS" id="PR00171">
    <property type="entry name" value="SUGRTRNSPORT"/>
</dbReference>
<feature type="signal peptide" evidence="9">
    <location>
        <begin position="1"/>
        <end position="23"/>
    </location>
</feature>
<protein>
    <submittedName>
        <fullName evidence="11">General substrate transporter</fullName>
    </submittedName>
</protein>
<dbReference type="Gene3D" id="1.20.1250.20">
    <property type="entry name" value="MFS general substrate transporter like domains"/>
    <property type="match status" value="1"/>
</dbReference>
<evidence type="ECO:0000256" key="4">
    <source>
        <dbReference type="ARBA" id="ARBA00022692"/>
    </source>
</evidence>
<proteinExistence type="inferred from homology"/>
<dbReference type="PANTHER" id="PTHR48022:SF8">
    <property type="entry name" value="MAJOR FACILITATOR SUPERFAMILY (MFS) PROFILE DOMAIN-CONTAINING PROTEIN-RELATED"/>
    <property type="match status" value="1"/>
</dbReference>
<dbReference type="PROSITE" id="PS50850">
    <property type="entry name" value="MFS"/>
    <property type="match status" value="1"/>
</dbReference>
<evidence type="ECO:0000256" key="5">
    <source>
        <dbReference type="ARBA" id="ARBA00022989"/>
    </source>
</evidence>
<dbReference type="EMBL" id="KZ851910">
    <property type="protein sequence ID" value="RDH21512.1"/>
    <property type="molecule type" value="Genomic_DNA"/>
</dbReference>
<dbReference type="VEuPathDB" id="FungiDB:M747DRAFT_257654"/>
<comment type="similarity">
    <text evidence="2 7">Belongs to the major facilitator superfamily. Sugar transporter (TC 2.A.1.1) family.</text>
</comment>
<comment type="subcellular location">
    <subcellularLocation>
        <location evidence="1">Membrane</location>
        <topology evidence="1">Multi-pass membrane protein</topology>
    </subcellularLocation>
</comment>
<sequence>MKYFNIHIICAAVAFGLLGSAKGLDESIIATVVDLPSFIKEYQLHASYLSAAARASRLSNVTSMMHLGSLPGGFLAFVSTYWIGPLWTMRQLCLLWIIGVVVFITSAGNMGQLIAGRFIMGMGVGQAGVVGPIYLAEVAPTASRGLLVGLYASSEYVGVLIGYFSGWGASLHISGDSNTQWILPESIHIMMAGVLLLFSIGCVESPRYLVYSGHVSRATRNLAKLRGFSPEDPRIIEEVQSIQREVSPEKATGKSKWSFVGPWKALFARANLQRWMFLLSAQLLSQWSGTNAITTYAPKFFALLNVAGNSEKLFKTAIFGVVKLVSALISAFFFVDRFGRKRTLLGGIVLQILALLYIAIFITTWDAAGKPDSSNALRAAVGSVAALYVTGVGYAFGWNCIQYLINAEILPSEVRTLGTSLLMCVHYANKFALVKANDYKALPSMMLDDALQPKGTFWFFFAVASIGLVWGIVWLPETSQKSLEETSIAFEKQSTESRDEFKI</sequence>
<dbReference type="GO" id="GO:0005351">
    <property type="term" value="F:carbohydrate:proton symporter activity"/>
    <property type="evidence" value="ECO:0007669"/>
    <property type="project" value="TreeGrafter"/>
</dbReference>